<dbReference type="GO" id="GO:0005506">
    <property type="term" value="F:iron ion binding"/>
    <property type="evidence" value="ECO:0007669"/>
    <property type="project" value="TreeGrafter"/>
</dbReference>
<evidence type="ECO:0000313" key="2">
    <source>
        <dbReference type="EMBL" id="EZQ01967.1"/>
    </source>
</evidence>
<dbReference type="GO" id="GO:0051604">
    <property type="term" value="P:protein maturation"/>
    <property type="evidence" value="ECO:0007669"/>
    <property type="project" value="TreeGrafter"/>
</dbReference>
<dbReference type="SUPFAM" id="SSF159127">
    <property type="entry name" value="HupF/HypC-like"/>
    <property type="match status" value="1"/>
</dbReference>
<dbReference type="PANTHER" id="PTHR35177:SF2">
    <property type="entry name" value="HYDROGENASE MATURATION FACTOR HYBG"/>
    <property type="match status" value="1"/>
</dbReference>
<accession>A0A031LIK7</accession>
<dbReference type="AlphaFoldDB" id="A0A031LIK7"/>
<dbReference type="STRING" id="1160895.CM19_10805"/>
<name>A0A031LIK7_9CREN</name>
<dbReference type="Gene3D" id="2.30.30.140">
    <property type="match status" value="1"/>
</dbReference>
<dbReference type="OrthoDB" id="43695at2157"/>
<dbReference type="EMBL" id="JFZT01000057">
    <property type="protein sequence ID" value="EZQ01967.1"/>
    <property type="molecule type" value="Genomic_DNA"/>
</dbReference>
<dbReference type="Pfam" id="PF01455">
    <property type="entry name" value="HupF_HypC"/>
    <property type="match status" value="1"/>
</dbReference>
<comment type="caution">
    <text evidence="2">The sequence shown here is derived from an EMBL/GenBank/DDBJ whole genome shotgun (WGS) entry which is preliminary data.</text>
</comment>
<dbReference type="Proteomes" id="UP000024332">
    <property type="component" value="Unassembled WGS sequence"/>
</dbReference>
<gene>
    <name evidence="2" type="ORF">CM19_10805</name>
</gene>
<proteinExistence type="inferred from homology"/>
<dbReference type="RefSeq" id="WP_048100353.1">
    <property type="nucleotide sequence ID" value="NZ_JFZT01000057.1"/>
</dbReference>
<comment type="similarity">
    <text evidence="1">Belongs to the HupF/HypC family.</text>
</comment>
<dbReference type="InterPro" id="IPR001109">
    <property type="entry name" value="Hydrogenase_HupF/HypC"/>
</dbReference>
<dbReference type="PANTHER" id="PTHR35177">
    <property type="entry name" value="HYDROGENASE MATURATION FACTOR HYBG"/>
    <property type="match status" value="1"/>
</dbReference>
<protein>
    <submittedName>
        <fullName evidence="2">Hydrogenase</fullName>
    </submittedName>
</protein>
<evidence type="ECO:0000256" key="1">
    <source>
        <dbReference type="ARBA" id="ARBA00006018"/>
    </source>
</evidence>
<keyword evidence="3" id="KW-1185">Reference proteome</keyword>
<organism evidence="2 3">
    <name type="scientific">Candidatus Acidianus copahuensis</name>
    <dbReference type="NCBI Taxonomy" id="1160895"/>
    <lineage>
        <taxon>Archaea</taxon>
        <taxon>Thermoproteota</taxon>
        <taxon>Thermoprotei</taxon>
        <taxon>Sulfolobales</taxon>
        <taxon>Sulfolobaceae</taxon>
        <taxon>Acidianus</taxon>
    </lineage>
</organism>
<sequence>MCLSFPAKIVNVQDFIAFVDYGNGIVEPVILNGVEVKEGDYVVVSYGMILERIDEKEYKELIEYEKEIVKAIEN</sequence>
<evidence type="ECO:0000313" key="3">
    <source>
        <dbReference type="Proteomes" id="UP000024332"/>
    </source>
</evidence>
<reference evidence="2 3" key="1">
    <citation type="submission" date="2014-03" db="EMBL/GenBank/DDBJ databases">
        <title>Draft genome sequence of the novel thermoacidophilic archaea Acidianus copahuensis ALE1 strain, isolated from Copahue volcanic area in Neuquen Argentina.</title>
        <authorList>
            <person name="Urbieta M.S."/>
            <person name="Rascovan N."/>
            <person name="Castro C."/>
            <person name="Revale S."/>
            <person name="Giaveno M.A."/>
            <person name="Vazquez M.P."/>
            <person name="Donati E.R."/>
        </authorList>
    </citation>
    <scope>NUCLEOTIDE SEQUENCE [LARGE SCALE GENOMIC DNA]</scope>
    <source>
        <strain evidence="2 3">ALE1</strain>
    </source>
</reference>
<dbReference type="GO" id="GO:1902670">
    <property type="term" value="F:carbon dioxide binding"/>
    <property type="evidence" value="ECO:0007669"/>
    <property type="project" value="TreeGrafter"/>
</dbReference>